<dbReference type="Pfam" id="PF00067">
    <property type="entry name" value="p450"/>
    <property type="match status" value="1"/>
</dbReference>
<evidence type="ECO:0000256" key="9">
    <source>
        <dbReference type="ARBA" id="ARBA00022824"/>
    </source>
</evidence>
<dbReference type="FunFam" id="1.10.630.10:FF:000042">
    <property type="entry name" value="Cytochrome P450"/>
    <property type="match status" value="1"/>
</dbReference>
<keyword evidence="10" id="KW-0492">Microsome</keyword>
<dbReference type="GO" id="GO:0005506">
    <property type="term" value="F:iron ion binding"/>
    <property type="evidence" value="ECO:0007669"/>
    <property type="project" value="InterPro"/>
</dbReference>
<keyword evidence="17" id="KW-0812">Transmembrane</keyword>
<keyword evidence="12 16" id="KW-0408">Iron</keyword>
<evidence type="ECO:0000256" key="8">
    <source>
        <dbReference type="ARBA" id="ARBA00022723"/>
    </source>
</evidence>
<keyword evidence="7 16" id="KW-0349">Heme</keyword>
<evidence type="ECO:0000256" key="11">
    <source>
        <dbReference type="ARBA" id="ARBA00023002"/>
    </source>
</evidence>
<dbReference type="AlphaFoldDB" id="A0A8S3XUF8"/>
<keyword evidence="11 16" id="KW-0560">Oxidoreductase</keyword>
<reference evidence="18" key="1">
    <citation type="submission" date="2021-04" db="EMBL/GenBank/DDBJ databases">
        <authorList>
            <person name="Tunstrom K."/>
        </authorList>
    </citation>
    <scope>NUCLEOTIDE SEQUENCE</scope>
</reference>
<keyword evidence="8 16" id="KW-0479">Metal-binding</keyword>
<keyword evidence="17" id="KW-1133">Transmembrane helix</keyword>
<comment type="catalytic activity">
    <reaction evidence="15">
        <text>an organic molecule + reduced [NADPH--hemoprotein reductase] + O2 = an alcohol + oxidized [NADPH--hemoprotein reductase] + H2O + H(+)</text>
        <dbReference type="Rhea" id="RHEA:17149"/>
        <dbReference type="Rhea" id="RHEA-COMP:11964"/>
        <dbReference type="Rhea" id="RHEA-COMP:11965"/>
        <dbReference type="ChEBI" id="CHEBI:15377"/>
        <dbReference type="ChEBI" id="CHEBI:15378"/>
        <dbReference type="ChEBI" id="CHEBI:15379"/>
        <dbReference type="ChEBI" id="CHEBI:30879"/>
        <dbReference type="ChEBI" id="CHEBI:57618"/>
        <dbReference type="ChEBI" id="CHEBI:58210"/>
        <dbReference type="ChEBI" id="CHEBI:142491"/>
        <dbReference type="EC" id="1.14.14.1"/>
    </reaction>
</comment>
<evidence type="ECO:0000256" key="12">
    <source>
        <dbReference type="ARBA" id="ARBA00023004"/>
    </source>
</evidence>
<dbReference type="GO" id="GO:0005789">
    <property type="term" value="C:endoplasmic reticulum membrane"/>
    <property type="evidence" value="ECO:0007669"/>
    <property type="project" value="UniProtKB-SubCell"/>
</dbReference>
<dbReference type="Proteomes" id="UP000691718">
    <property type="component" value="Unassembled WGS sequence"/>
</dbReference>
<comment type="subcellular location">
    <subcellularLocation>
        <location evidence="4">Endoplasmic reticulum membrane</location>
        <topology evidence="4">Peripheral membrane protein</topology>
    </subcellularLocation>
    <subcellularLocation>
        <location evidence="3">Microsome membrane</location>
        <topology evidence="3">Peripheral membrane protein</topology>
    </subcellularLocation>
</comment>
<dbReference type="InterPro" id="IPR050476">
    <property type="entry name" value="Insect_CytP450_Detox"/>
</dbReference>
<sequence>MYILNDGLCLASYALYERLESVRCDLFNMITVIIALITILSLYVFGTRTYKYWEQRGIKHDKPIPFLGNNARNFLMQASQTEIVVEMYWKYPKEKVVGFYRAFRPELVVRDPEIVKRVLTTDFVHFYPRGINSHKKVIEPMLRNLFFADGDVWRLLRQRMTPAFTSGKLKAMFPLIVERAERLQVRVLDAASRGHIIDARELLARYTTDFIGACGFGLESDSLNDENSAFRQLGAKFFSLNAKQLFISTLKIMFPEIFKYAKTLAEVESDIVPLVKEILKQRNYQPSGRNDFIDLLLECKAKGTIVGESIEHFKPDGVPEIVKLEMDDLLMAAQVLVFFAAGFETSSSTTSYTLHQLAYNPDVQKKVQSEIDRVLAKYDNKLSYDAIKEMTYLECAFKEGMRIFPSVGFLTRQCVTKYTIPEIEVTIDPGVQILIPIQAMQNDPQYFANPEQFRPERFLPEEFDSNNKYVYLPFGVGPRACIGERLGLMQSLAGLAAILSCCSVEPGPTTIRNLKMNPKSRIVQTIEGGIPLVFRKRDIQN</sequence>
<organism evidence="18 19">
    <name type="scientific">Parnassius apollo</name>
    <name type="common">Apollo butterfly</name>
    <name type="synonym">Papilio apollo</name>
    <dbReference type="NCBI Taxonomy" id="110799"/>
    <lineage>
        <taxon>Eukaryota</taxon>
        <taxon>Metazoa</taxon>
        <taxon>Ecdysozoa</taxon>
        <taxon>Arthropoda</taxon>
        <taxon>Hexapoda</taxon>
        <taxon>Insecta</taxon>
        <taxon>Pterygota</taxon>
        <taxon>Neoptera</taxon>
        <taxon>Endopterygota</taxon>
        <taxon>Lepidoptera</taxon>
        <taxon>Glossata</taxon>
        <taxon>Ditrysia</taxon>
        <taxon>Papilionoidea</taxon>
        <taxon>Papilionidae</taxon>
        <taxon>Parnassiinae</taxon>
        <taxon>Parnassini</taxon>
        <taxon>Parnassius</taxon>
        <taxon>Parnassius</taxon>
    </lineage>
</organism>
<name>A0A8S3XUF8_PARAO</name>
<keyword evidence="14 17" id="KW-0472">Membrane</keyword>
<dbReference type="PROSITE" id="PS00086">
    <property type="entry name" value="CYTOCHROME_P450"/>
    <property type="match status" value="1"/>
</dbReference>
<proteinExistence type="inferred from homology"/>
<dbReference type="InterPro" id="IPR017972">
    <property type="entry name" value="Cyt_P450_CS"/>
</dbReference>
<dbReference type="GO" id="GO:0020037">
    <property type="term" value="F:heme binding"/>
    <property type="evidence" value="ECO:0007669"/>
    <property type="project" value="InterPro"/>
</dbReference>
<accession>A0A8S3XUF8</accession>
<comment type="cofactor">
    <cofactor evidence="1">
        <name>heme</name>
        <dbReference type="ChEBI" id="CHEBI:30413"/>
    </cofactor>
</comment>
<dbReference type="GO" id="GO:0016712">
    <property type="term" value="F:oxidoreductase activity, acting on paired donors, with incorporation or reduction of molecular oxygen, reduced flavin or flavoprotein as one donor, and incorporation of one atom of oxygen"/>
    <property type="evidence" value="ECO:0007669"/>
    <property type="project" value="UniProtKB-EC"/>
</dbReference>
<dbReference type="CDD" id="cd11056">
    <property type="entry name" value="CYP6-like"/>
    <property type="match status" value="1"/>
</dbReference>
<evidence type="ECO:0000256" key="6">
    <source>
        <dbReference type="ARBA" id="ARBA00012109"/>
    </source>
</evidence>
<dbReference type="PANTHER" id="PTHR24292">
    <property type="entry name" value="CYTOCHROME P450"/>
    <property type="match status" value="1"/>
</dbReference>
<evidence type="ECO:0000256" key="13">
    <source>
        <dbReference type="ARBA" id="ARBA00023033"/>
    </source>
</evidence>
<evidence type="ECO:0000256" key="1">
    <source>
        <dbReference type="ARBA" id="ARBA00001971"/>
    </source>
</evidence>
<comment type="function">
    <text evidence="2">May be involved in the metabolism of insect hormones and in the breakdown of synthetic insecticides.</text>
</comment>
<dbReference type="PANTHER" id="PTHR24292:SF84">
    <property type="entry name" value="CYTOCHROME P450 28A5-RELATED"/>
    <property type="match status" value="1"/>
</dbReference>
<dbReference type="EC" id="1.14.14.1" evidence="6"/>
<evidence type="ECO:0000256" key="3">
    <source>
        <dbReference type="ARBA" id="ARBA00004174"/>
    </source>
</evidence>
<evidence type="ECO:0000256" key="4">
    <source>
        <dbReference type="ARBA" id="ARBA00004406"/>
    </source>
</evidence>
<comment type="caution">
    <text evidence="18">The sequence shown here is derived from an EMBL/GenBank/DDBJ whole genome shotgun (WGS) entry which is preliminary data.</text>
</comment>
<dbReference type="InterPro" id="IPR001128">
    <property type="entry name" value="Cyt_P450"/>
</dbReference>
<comment type="similarity">
    <text evidence="5 16">Belongs to the cytochrome P450 family.</text>
</comment>
<evidence type="ECO:0000256" key="10">
    <source>
        <dbReference type="ARBA" id="ARBA00022848"/>
    </source>
</evidence>
<evidence type="ECO:0000256" key="17">
    <source>
        <dbReference type="SAM" id="Phobius"/>
    </source>
</evidence>
<evidence type="ECO:0000256" key="2">
    <source>
        <dbReference type="ARBA" id="ARBA00003690"/>
    </source>
</evidence>
<evidence type="ECO:0000313" key="18">
    <source>
        <dbReference type="EMBL" id="CAG5040829.1"/>
    </source>
</evidence>
<evidence type="ECO:0000256" key="7">
    <source>
        <dbReference type="ARBA" id="ARBA00022617"/>
    </source>
</evidence>
<evidence type="ECO:0000256" key="5">
    <source>
        <dbReference type="ARBA" id="ARBA00010617"/>
    </source>
</evidence>
<keyword evidence="13 16" id="KW-0503">Monooxygenase</keyword>
<evidence type="ECO:0000256" key="14">
    <source>
        <dbReference type="ARBA" id="ARBA00023136"/>
    </source>
</evidence>
<evidence type="ECO:0000313" key="19">
    <source>
        <dbReference type="Proteomes" id="UP000691718"/>
    </source>
</evidence>
<dbReference type="OrthoDB" id="2789670at2759"/>
<evidence type="ECO:0000256" key="15">
    <source>
        <dbReference type="ARBA" id="ARBA00047827"/>
    </source>
</evidence>
<feature type="transmembrane region" description="Helical" evidence="17">
    <location>
        <begin position="26"/>
        <end position="46"/>
    </location>
</feature>
<evidence type="ECO:0000256" key="16">
    <source>
        <dbReference type="RuleBase" id="RU000461"/>
    </source>
</evidence>
<keyword evidence="9" id="KW-0256">Endoplasmic reticulum</keyword>
<protein>
    <recommendedName>
        <fullName evidence="6">unspecific monooxygenase</fullName>
        <ecNumber evidence="6">1.14.14.1</ecNumber>
    </recommendedName>
</protein>
<dbReference type="EMBL" id="CAJQZP010001351">
    <property type="protein sequence ID" value="CAG5040829.1"/>
    <property type="molecule type" value="Genomic_DNA"/>
</dbReference>
<gene>
    <name evidence="18" type="ORF">PAPOLLO_LOCUS21981</name>
</gene>
<keyword evidence="19" id="KW-1185">Reference proteome</keyword>